<proteinExistence type="predicted"/>
<keyword evidence="2" id="KW-1185">Reference proteome</keyword>
<evidence type="ECO:0000313" key="2">
    <source>
        <dbReference type="Proteomes" id="UP001189624"/>
    </source>
</evidence>
<reference evidence="1" key="1">
    <citation type="submission" date="2023-10" db="EMBL/GenBank/DDBJ databases">
        <authorList>
            <person name="Domelevo Entfellner J.-B."/>
        </authorList>
    </citation>
    <scope>NUCLEOTIDE SEQUENCE</scope>
</reference>
<dbReference type="Gramene" id="rna-AYBTSS11_LOCUS20480">
    <property type="protein sequence ID" value="CAJ1964740.1"/>
    <property type="gene ID" value="gene-AYBTSS11_LOCUS20480"/>
</dbReference>
<protein>
    <submittedName>
        <fullName evidence="1">Uncharacterized protein</fullName>
    </submittedName>
</protein>
<organism evidence="1 2">
    <name type="scientific">Sphenostylis stenocarpa</name>
    <dbReference type="NCBI Taxonomy" id="92480"/>
    <lineage>
        <taxon>Eukaryota</taxon>
        <taxon>Viridiplantae</taxon>
        <taxon>Streptophyta</taxon>
        <taxon>Embryophyta</taxon>
        <taxon>Tracheophyta</taxon>
        <taxon>Spermatophyta</taxon>
        <taxon>Magnoliopsida</taxon>
        <taxon>eudicotyledons</taxon>
        <taxon>Gunneridae</taxon>
        <taxon>Pentapetalae</taxon>
        <taxon>rosids</taxon>
        <taxon>fabids</taxon>
        <taxon>Fabales</taxon>
        <taxon>Fabaceae</taxon>
        <taxon>Papilionoideae</taxon>
        <taxon>50 kb inversion clade</taxon>
        <taxon>NPAAA clade</taxon>
        <taxon>indigoferoid/millettioid clade</taxon>
        <taxon>Phaseoleae</taxon>
        <taxon>Sphenostylis</taxon>
    </lineage>
</organism>
<evidence type="ECO:0000313" key="1">
    <source>
        <dbReference type="EMBL" id="CAJ1964740.1"/>
    </source>
</evidence>
<gene>
    <name evidence="1" type="ORF">AYBTSS11_LOCUS20480</name>
</gene>
<name>A0AA86VT08_9FABA</name>
<sequence length="70" mass="7857">ENKIVWSTMLVTFGKMFEKVSILHNVLLPTHLVKVIIEKVCDGSVIVHVPIDEVTTIAQTLQTFIVVLDI</sequence>
<dbReference type="Proteomes" id="UP001189624">
    <property type="component" value="Chromosome 6"/>
</dbReference>
<dbReference type="AlphaFoldDB" id="A0AA86VT08"/>
<dbReference type="EMBL" id="OY731403">
    <property type="protein sequence ID" value="CAJ1964740.1"/>
    <property type="molecule type" value="Genomic_DNA"/>
</dbReference>
<feature type="non-terminal residue" evidence="1">
    <location>
        <position position="1"/>
    </location>
</feature>
<accession>A0AA86VT08</accession>